<dbReference type="PROSITE" id="PS00531">
    <property type="entry name" value="RNASE_T2_2"/>
    <property type="match status" value="1"/>
</dbReference>
<dbReference type="KEGG" id="slan:GV829_08490"/>
<name>A0A6M4AW04_9SPHN</name>
<evidence type="ECO:0000256" key="1">
    <source>
        <dbReference type="ARBA" id="ARBA00007469"/>
    </source>
</evidence>
<dbReference type="AlphaFoldDB" id="A0A6M4AW04"/>
<evidence type="ECO:0000256" key="3">
    <source>
        <dbReference type="SAM" id="SignalP"/>
    </source>
</evidence>
<dbReference type="PANTHER" id="PTHR11240:SF22">
    <property type="entry name" value="RIBONUCLEASE T2"/>
    <property type="match status" value="1"/>
</dbReference>
<evidence type="ECO:0000313" key="4">
    <source>
        <dbReference type="EMBL" id="QJQ32482.1"/>
    </source>
</evidence>
<feature type="chain" id="PRO_5026926251" evidence="3">
    <location>
        <begin position="20"/>
        <end position="240"/>
    </location>
</feature>
<organism evidence="4 5">
    <name type="scientific">Sphingomonas lacunae</name>
    <dbReference type="NCBI Taxonomy" id="2698828"/>
    <lineage>
        <taxon>Bacteria</taxon>
        <taxon>Pseudomonadati</taxon>
        <taxon>Pseudomonadota</taxon>
        <taxon>Alphaproteobacteria</taxon>
        <taxon>Sphingomonadales</taxon>
        <taxon>Sphingomonadaceae</taxon>
        <taxon>Sphingomonas</taxon>
    </lineage>
</organism>
<comment type="similarity">
    <text evidence="1 2">Belongs to the RNase T2 family.</text>
</comment>
<reference evidence="4 5" key="1">
    <citation type="submission" date="2020-01" db="EMBL/GenBank/DDBJ databases">
        <title>Sphingomonas sp. strain CSW-10.</title>
        <authorList>
            <person name="Chen W.-M."/>
        </authorList>
    </citation>
    <scope>NUCLEOTIDE SEQUENCE [LARGE SCALE GENOMIC DNA]</scope>
    <source>
        <strain evidence="4 5">CSW-10</strain>
    </source>
</reference>
<dbReference type="EMBL" id="CP053015">
    <property type="protein sequence ID" value="QJQ32482.1"/>
    <property type="molecule type" value="Genomic_DNA"/>
</dbReference>
<proteinExistence type="inferred from homology"/>
<keyword evidence="3" id="KW-0732">Signal</keyword>
<dbReference type="Gene3D" id="3.90.730.10">
    <property type="entry name" value="Ribonuclease T2-like"/>
    <property type="match status" value="1"/>
</dbReference>
<dbReference type="Proteomes" id="UP000503018">
    <property type="component" value="Chromosome"/>
</dbReference>
<dbReference type="RefSeq" id="WP_169945787.1">
    <property type="nucleotide sequence ID" value="NZ_CP053015.1"/>
</dbReference>
<dbReference type="InterPro" id="IPR036430">
    <property type="entry name" value="RNase_T2-like_sf"/>
</dbReference>
<dbReference type="GO" id="GO:0033897">
    <property type="term" value="F:ribonuclease T2 activity"/>
    <property type="evidence" value="ECO:0007669"/>
    <property type="project" value="InterPro"/>
</dbReference>
<gene>
    <name evidence="4" type="ORF">GV829_08490</name>
</gene>
<feature type="signal peptide" evidence="3">
    <location>
        <begin position="1"/>
        <end position="19"/>
    </location>
</feature>
<dbReference type="PANTHER" id="PTHR11240">
    <property type="entry name" value="RIBONUCLEASE T2"/>
    <property type="match status" value="1"/>
</dbReference>
<dbReference type="SUPFAM" id="SSF55895">
    <property type="entry name" value="Ribonuclease Rh-like"/>
    <property type="match status" value="1"/>
</dbReference>
<keyword evidence="5" id="KW-1185">Reference proteome</keyword>
<dbReference type="InterPro" id="IPR033130">
    <property type="entry name" value="RNase_T2_His_AS_2"/>
</dbReference>
<dbReference type="Pfam" id="PF00445">
    <property type="entry name" value="Ribonuclease_T2"/>
    <property type="match status" value="1"/>
</dbReference>
<dbReference type="GO" id="GO:0003723">
    <property type="term" value="F:RNA binding"/>
    <property type="evidence" value="ECO:0007669"/>
    <property type="project" value="InterPro"/>
</dbReference>
<sequence length="240" mass="26704">MRAAVATLALLAASLPAVAEAQAIACAMPADFAMPRVARLDPAEVRRTPVTRYTLSYSWSPQHCFEQQRRGQDGDDALQCGGRAGRFGFVLHGLWPETNGRDWPQYCRRPTAASRATLRRHLCMTPSPDLLQHEWERHGTCMATTPEAYFDQAAALHRNVRFPDMAALANRRDLTVGDLRRAFSAANIRIPVDAIAVTRTRGGWLDEVRLCLNIRFRAIRCAPTSRGAPDGQSLRISPLR</sequence>
<evidence type="ECO:0000256" key="2">
    <source>
        <dbReference type="RuleBase" id="RU004328"/>
    </source>
</evidence>
<evidence type="ECO:0000313" key="5">
    <source>
        <dbReference type="Proteomes" id="UP000503018"/>
    </source>
</evidence>
<dbReference type="InterPro" id="IPR001568">
    <property type="entry name" value="RNase_T2-like"/>
</dbReference>
<protein>
    <submittedName>
        <fullName evidence="4">Ribonuclease T</fullName>
    </submittedName>
</protein>
<dbReference type="PROSITE" id="PS00530">
    <property type="entry name" value="RNASE_T2_1"/>
    <property type="match status" value="1"/>
</dbReference>
<dbReference type="GO" id="GO:0006401">
    <property type="term" value="P:RNA catabolic process"/>
    <property type="evidence" value="ECO:0007669"/>
    <property type="project" value="UniProtKB-ARBA"/>
</dbReference>
<dbReference type="InterPro" id="IPR018188">
    <property type="entry name" value="RNase_T2_His_AS_1"/>
</dbReference>
<accession>A0A6M4AW04</accession>